<keyword evidence="1 5" id="KW-0378">Hydrolase</keyword>
<reference evidence="5" key="1">
    <citation type="submission" date="2024-03" db="EMBL/GenBank/DDBJ databases">
        <title>Deinococcus weizhi sp. nov., isolated from human skin.</title>
        <authorList>
            <person name="Wei Z."/>
            <person name="Tian F."/>
            <person name="Yang C."/>
            <person name="Xin L.T."/>
            <person name="Wen Z.J."/>
            <person name="Lan K.C."/>
            <person name="Yu L."/>
            <person name="Zhe W."/>
            <person name="Dan F.D."/>
            <person name="Jun W."/>
            <person name="Rui Z."/>
            <person name="Yong X.J."/>
            <person name="Ting Y."/>
            <person name="Wei X."/>
            <person name="Xu Z.G."/>
            <person name="Xin Z."/>
            <person name="Dong F.G."/>
            <person name="Ni X.M."/>
            <person name="Zheng M.G."/>
            <person name="Chun Y."/>
            <person name="Qian W.X."/>
        </authorList>
    </citation>
    <scope>NUCLEOTIDE SEQUENCE</scope>
    <source>
        <strain evidence="5">VB142</strain>
    </source>
</reference>
<protein>
    <submittedName>
        <fullName evidence="5">N-acetylmuramoyl-L-alanine amidase</fullName>
        <ecNumber evidence="5">3.5.1.28</ecNumber>
    </submittedName>
</protein>
<dbReference type="CDD" id="cd02696">
    <property type="entry name" value="MurNAc-LAA"/>
    <property type="match status" value="1"/>
</dbReference>
<dbReference type="GO" id="GO:0009253">
    <property type="term" value="P:peptidoglycan catabolic process"/>
    <property type="evidence" value="ECO:0007669"/>
    <property type="project" value="InterPro"/>
</dbReference>
<dbReference type="GO" id="GO:0008745">
    <property type="term" value="F:N-acetylmuramoyl-L-alanine amidase activity"/>
    <property type="evidence" value="ECO:0007669"/>
    <property type="project" value="UniProtKB-EC"/>
</dbReference>
<name>A0AAU6Q3T5_9DEIO</name>
<sequence length="364" mass="38566">MKSLPFLLGLVLTLLTSSGWAAPRVGVHPGYTRLVFDLTVPQPVKVQTNVKAPYLTLGLNTLLRPEQGKLSAPGVTAYSVSGSTIRLTLAPNYAKSKVEVIPRQGSQPQRLVVDIAKVPSTSKPVIKASAAPAPKPAPRPRVVIDPGHGGIDPGMVSRYLREKDVTLAVALKVRSLLVARGVDVVMTRSTDRHLSTDKRTDLDARSDMARAGTVSAYVSIHVNAGNPGAQGIETYYFGQPIGAAKQALAIQENGAGSIGQELTRKAASAAQNTLGDILAQAKLNFSRDLASKVQASLLQQTGAVNRGVHMNTFYVIRNPNTAAILTEIGFGDSAREGPLLATSAYQDKVARGIAQAILAFLHMK</sequence>
<evidence type="ECO:0000256" key="2">
    <source>
        <dbReference type="SAM" id="MobiDB-lite"/>
    </source>
</evidence>
<dbReference type="FunFam" id="3.40.630.40:FF:000005">
    <property type="entry name" value="N-acetylmuramoyl-L-alanine amidase (AmiA)"/>
    <property type="match status" value="1"/>
</dbReference>
<evidence type="ECO:0000256" key="1">
    <source>
        <dbReference type="ARBA" id="ARBA00022801"/>
    </source>
</evidence>
<dbReference type="InterPro" id="IPR050695">
    <property type="entry name" value="N-acetylmuramoyl_amidase_3"/>
</dbReference>
<proteinExistence type="predicted"/>
<dbReference type="EMBL" id="CP149782">
    <property type="protein sequence ID" value="WYF44887.1"/>
    <property type="molecule type" value="Genomic_DNA"/>
</dbReference>
<feature type="region of interest" description="Disordered" evidence="2">
    <location>
        <begin position="126"/>
        <end position="148"/>
    </location>
</feature>
<feature type="chain" id="PRO_5043458935" evidence="3">
    <location>
        <begin position="22"/>
        <end position="364"/>
    </location>
</feature>
<dbReference type="PANTHER" id="PTHR30404">
    <property type="entry name" value="N-ACETYLMURAMOYL-L-ALANINE AMIDASE"/>
    <property type="match status" value="1"/>
</dbReference>
<dbReference type="AlphaFoldDB" id="A0AAU6Q3T5"/>
<dbReference type="PANTHER" id="PTHR30404:SF0">
    <property type="entry name" value="N-ACETYLMURAMOYL-L-ALANINE AMIDASE AMIC"/>
    <property type="match status" value="1"/>
</dbReference>
<evidence type="ECO:0000256" key="3">
    <source>
        <dbReference type="SAM" id="SignalP"/>
    </source>
</evidence>
<dbReference type="Gene3D" id="3.40.630.40">
    <property type="entry name" value="Zn-dependent exopeptidases"/>
    <property type="match status" value="1"/>
</dbReference>
<dbReference type="SMART" id="SM00646">
    <property type="entry name" value="Ami_3"/>
    <property type="match status" value="1"/>
</dbReference>
<organism evidence="5">
    <name type="scientific">Deinococcus sp. VB142</name>
    <dbReference type="NCBI Taxonomy" id="3112952"/>
    <lineage>
        <taxon>Bacteria</taxon>
        <taxon>Thermotogati</taxon>
        <taxon>Deinococcota</taxon>
        <taxon>Deinococci</taxon>
        <taxon>Deinococcales</taxon>
        <taxon>Deinococcaceae</taxon>
        <taxon>Deinococcus</taxon>
    </lineage>
</organism>
<evidence type="ECO:0000313" key="5">
    <source>
        <dbReference type="EMBL" id="WYF44887.1"/>
    </source>
</evidence>
<keyword evidence="3" id="KW-0732">Signal</keyword>
<evidence type="ECO:0000259" key="4">
    <source>
        <dbReference type="SMART" id="SM00646"/>
    </source>
</evidence>
<feature type="signal peptide" evidence="3">
    <location>
        <begin position="1"/>
        <end position="21"/>
    </location>
</feature>
<dbReference type="SUPFAM" id="SSF53187">
    <property type="entry name" value="Zn-dependent exopeptidases"/>
    <property type="match status" value="1"/>
</dbReference>
<dbReference type="RefSeq" id="WP_339096065.1">
    <property type="nucleotide sequence ID" value="NZ_CP149782.1"/>
</dbReference>
<gene>
    <name evidence="5" type="ORF">WDJ50_01875</name>
</gene>
<dbReference type="Pfam" id="PF01520">
    <property type="entry name" value="Amidase_3"/>
    <property type="match status" value="1"/>
</dbReference>
<feature type="domain" description="MurNAc-LAA" evidence="4">
    <location>
        <begin position="206"/>
        <end position="358"/>
    </location>
</feature>
<dbReference type="GO" id="GO:0030288">
    <property type="term" value="C:outer membrane-bounded periplasmic space"/>
    <property type="evidence" value="ECO:0007669"/>
    <property type="project" value="TreeGrafter"/>
</dbReference>
<accession>A0AAU6Q3T5</accession>
<dbReference type="EC" id="3.5.1.28" evidence="5"/>
<dbReference type="InterPro" id="IPR002508">
    <property type="entry name" value="MurNAc-LAA_cat"/>
</dbReference>